<dbReference type="PANTHER" id="PTHR38439">
    <property type="entry name" value="AURACYANIN-B"/>
    <property type="match status" value="1"/>
</dbReference>
<organism evidence="6 7">
    <name type="scientific">Actomonas aquatica</name>
    <dbReference type="NCBI Taxonomy" id="2866162"/>
    <lineage>
        <taxon>Bacteria</taxon>
        <taxon>Pseudomonadati</taxon>
        <taxon>Verrucomicrobiota</taxon>
        <taxon>Opitutia</taxon>
        <taxon>Opitutales</taxon>
        <taxon>Opitutaceae</taxon>
        <taxon>Actomonas</taxon>
    </lineage>
</organism>
<dbReference type="InterPro" id="IPR028871">
    <property type="entry name" value="BlueCu_1_BS"/>
</dbReference>
<dbReference type="Pfam" id="PF00127">
    <property type="entry name" value="Copper-bind"/>
    <property type="match status" value="1"/>
</dbReference>
<dbReference type="Proteomes" id="UP000738431">
    <property type="component" value="Chromosome"/>
</dbReference>
<dbReference type="CDD" id="cd13922">
    <property type="entry name" value="Azurin"/>
    <property type="match status" value="1"/>
</dbReference>
<keyword evidence="2" id="KW-0479">Metal-binding</keyword>
<evidence type="ECO:0000313" key="6">
    <source>
        <dbReference type="EMBL" id="WRQ87577.1"/>
    </source>
</evidence>
<dbReference type="PROSITE" id="PS00196">
    <property type="entry name" value="COPPER_BLUE"/>
    <property type="match status" value="1"/>
</dbReference>
<dbReference type="PANTHER" id="PTHR38439:SF2">
    <property type="entry name" value="OUTER MEMBRANE PROTEIN H.8"/>
    <property type="match status" value="1"/>
</dbReference>
<dbReference type="InterPro" id="IPR014068">
    <property type="entry name" value="Azurin"/>
</dbReference>
<accession>A0ABZ1C8C6</accession>
<name>A0ABZ1C8C6_9BACT</name>
<sequence>MLPLLALGLTISLSGCGKKEAPAADHAAHAAAPAEAAPAAAATAANEAVVIEANDQMKFNVTKVEAKAGSSITLTLKNVGKLPKTAMGHNLVVLKQSANATQFATAAMGAAASEYIPANMADQVIAHTKLLGPGESDSITFTVPSEPGEYVFLCSFPAHFMAGMKGLLVVTE</sequence>
<proteinExistence type="predicted"/>
<dbReference type="PROSITE" id="PS00079">
    <property type="entry name" value="MULTICOPPER_OXIDASE1"/>
    <property type="match status" value="1"/>
</dbReference>
<evidence type="ECO:0000313" key="7">
    <source>
        <dbReference type="Proteomes" id="UP000738431"/>
    </source>
</evidence>
<keyword evidence="7" id="KW-1185">Reference proteome</keyword>
<evidence type="ECO:0000256" key="2">
    <source>
        <dbReference type="ARBA" id="ARBA00022723"/>
    </source>
</evidence>
<keyword evidence="4" id="KW-0186">Copper</keyword>
<evidence type="ECO:0000256" key="1">
    <source>
        <dbReference type="ARBA" id="ARBA00022448"/>
    </source>
</evidence>
<gene>
    <name evidence="6" type="ORF">K1X11_022405</name>
</gene>
<dbReference type="SUPFAM" id="SSF49503">
    <property type="entry name" value="Cupredoxins"/>
    <property type="match status" value="1"/>
</dbReference>
<evidence type="ECO:0000259" key="5">
    <source>
        <dbReference type="Pfam" id="PF00127"/>
    </source>
</evidence>
<dbReference type="Gene3D" id="2.60.40.420">
    <property type="entry name" value="Cupredoxins - blue copper proteins"/>
    <property type="match status" value="1"/>
</dbReference>
<keyword evidence="3" id="KW-0249">Electron transport</keyword>
<dbReference type="InterPro" id="IPR050845">
    <property type="entry name" value="Cu-binding_ET"/>
</dbReference>
<protein>
    <submittedName>
        <fullName evidence="6">Azurin</fullName>
    </submittedName>
</protein>
<feature type="domain" description="Blue (type 1) copper" evidence="5">
    <location>
        <begin position="49"/>
        <end position="170"/>
    </location>
</feature>
<dbReference type="EMBL" id="CP139781">
    <property type="protein sequence ID" value="WRQ87577.1"/>
    <property type="molecule type" value="Genomic_DNA"/>
</dbReference>
<dbReference type="InterPro" id="IPR033138">
    <property type="entry name" value="Cu_oxidase_CS"/>
</dbReference>
<evidence type="ECO:0000256" key="3">
    <source>
        <dbReference type="ARBA" id="ARBA00022982"/>
    </source>
</evidence>
<dbReference type="InterPro" id="IPR000923">
    <property type="entry name" value="BlueCu_1"/>
</dbReference>
<reference evidence="6 7" key="1">
    <citation type="submission" date="2023-12" db="EMBL/GenBank/DDBJ databases">
        <title>Description of an unclassified Opitutus bacterium of Verrucomicrobiota.</title>
        <authorList>
            <person name="Zhang D.-F."/>
        </authorList>
    </citation>
    <scope>NUCLEOTIDE SEQUENCE [LARGE SCALE GENOMIC DNA]</scope>
    <source>
        <strain evidence="6 7">WL0086</strain>
    </source>
</reference>
<dbReference type="RefSeq" id="WP_225919348.1">
    <property type="nucleotide sequence ID" value="NZ_CP139781.1"/>
</dbReference>
<keyword evidence="1" id="KW-0813">Transport</keyword>
<evidence type="ECO:0000256" key="4">
    <source>
        <dbReference type="ARBA" id="ARBA00023008"/>
    </source>
</evidence>
<dbReference type="InterPro" id="IPR008972">
    <property type="entry name" value="Cupredoxin"/>
</dbReference>